<dbReference type="InterPro" id="IPR050678">
    <property type="entry name" value="DNA_Partitioning_ATPase"/>
</dbReference>
<dbReference type="SUPFAM" id="SSF52540">
    <property type="entry name" value="P-loop containing nucleoside triphosphate hydrolases"/>
    <property type="match status" value="1"/>
</dbReference>
<evidence type="ECO:0000259" key="1">
    <source>
        <dbReference type="Pfam" id="PF01656"/>
    </source>
</evidence>
<name>A0ABN0AE30_CORAM</name>
<dbReference type="CDD" id="cd02042">
    <property type="entry name" value="ParAB_family"/>
    <property type="match status" value="1"/>
</dbReference>
<organism evidence="2 3">
    <name type="scientific">Corynebacterium ammoniagenes DSM 20306</name>
    <dbReference type="NCBI Taxonomy" id="649754"/>
    <lineage>
        <taxon>Bacteria</taxon>
        <taxon>Bacillati</taxon>
        <taxon>Actinomycetota</taxon>
        <taxon>Actinomycetes</taxon>
        <taxon>Mycobacteriales</taxon>
        <taxon>Corynebacteriaceae</taxon>
        <taxon>Corynebacterium</taxon>
    </lineage>
</organism>
<reference evidence="2 3" key="1">
    <citation type="submission" date="2010-04" db="EMBL/GenBank/DDBJ databases">
        <authorList>
            <person name="Weinstock G."/>
            <person name="Sodergren E."/>
            <person name="Clifton S."/>
            <person name="Fulton L."/>
            <person name="Fulton B."/>
            <person name="Courtney L."/>
            <person name="Fronick C."/>
            <person name="Harrison M."/>
            <person name="Strong C."/>
            <person name="Farmer C."/>
            <person name="Delahaunty K."/>
            <person name="Markovic C."/>
            <person name="Hall O."/>
            <person name="Minx P."/>
            <person name="Tomlinson C."/>
            <person name="Mitreva M."/>
            <person name="Hou S."/>
            <person name="Wollam A."/>
            <person name="Pepin K.H."/>
            <person name="Johnson M."/>
            <person name="Bhonagiri V."/>
            <person name="Zhang X."/>
            <person name="Suruliraj S."/>
            <person name="Warren W."/>
            <person name="Chinwalla A."/>
            <person name="Mardis E.R."/>
            <person name="Wilson R.K."/>
        </authorList>
    </citation>
    <scope>NUCLEOTIDE SEQUENCE [LARGE SCALE GENOMIC DNA]</scope>
    <source>
        <strain evidence="2 3">DSM 20306</strain>
    </source>
</reference>
<dbReference type="EMBL" id="ADNS01000017">
    <property type="protein sequence ID" value="EFG80965.1"/>
    <property type="molecule type" value="Genomic_DNA"/>
</dbReference>
<keyword evidence="3" id="KW-1185">Reference proteome</keyword>
<dbReference type="Gene3D" id="3.40.50.300">
    <property type="entry name" value="P-loop containing nucleotide triphosphate hydrolases"/>
    <property type="match status" value="1"/>
</dbReference>
<gene>
    <name evidence="2" type="ORF">HMPREF0281_01839</name>
</gene>
<comment type="caution">
    <text evidence="2">The sequence shown here is derived from an EMBL/GenBank/DDBJ whole genome shotgun (WGS) entry which is preliminary data.</text>
</comment>
<protein>
    <recommendedName>
        <fullName evidence="1">CobQ/CobB/MinD/ParA nucleotide binding domain-containing protein</fullName>
    </recommendedName>
</protein>
<dbReference type="PANTHER" id="PTHR13696:SF96">
    <property type="entry name" value="COBQ_COBB_MIND_PARA NUCLEOTIDE BINDING DOMAIN-CONTAINING PROTEIN"/>
    <property type="match status" value="1"/>
</dbReference>
<feature type="domain" description="CobQ/CobB/MinD/ParA nucleotide binding" evidence="1">
    <location>
        <begin position="3"/>
        <end position="176"/>
    </location>
</feature>
<evidence type="ECO:0000313" key="2">
    <source>
        <dbReference type="EMBL" id="EFG80965.1"/>
    </source>
</evidence>
<dbReference type="Proteomes" id="UP000006015">
    <property type="component" value="Unassembled WGS sequence"/>
</dbReference>
<dbReference type="PANTHER" id="PTHR13696">
    <property type="entry name" value="P-LOOP CONTAINING NUCLEOSIDE TRIPHOSPHATE HYDROLASE"/>
    <property type="match status" value="1"/>
</dbReference>
<accession>A0ABN0AE30</accession>
<dbReference type="InterPro" id="IPR002586">
    <property type="entry name" value="CobQ/CobB/MinD/ParA_Nub-bd_dom"/>
</dbReference>
<proteinExistence type="predicted"/>
<dbReference type="Pfam" id="PF01656">
    <property type="entry name" value="CbiA"/>
    <property type="match status" value="1"/>
</dbReference>
<evidence type="ECO:0000313" key="3">
    <source>
        <dbReference type="Proteomes" id="UP000006015"/>
    </source>
</evidence>
<sequence length="223" mass="24205">MILTVANLKGGSGRTTTALMLAQVASEHGASVRVVDAVYQGHAASTAKYATKEGSPLPFPVDHVPIYQKHPETYPLTDRILNPSSQYDLTIIDTPSHSPAAIRILSPVSDFVMIPAFPSSADFHPTLATVESVAGPCAVLLNRIGRAVTLEAEFLLQLQKKNVNIFDTAIPDIKALRGPFEGRMKDNLYDYEMVAGELQEMLRSKINVAWGTTYKPKSTAVPN</sequence>
<dbReference type="RefSeq" id="WP_003848267.1">
    <property type="nucleotide sequence ID" value="NZ_CP009244.1"/>
</dbReference>
<dbReference type="InterPro" id="IPR027417">
    <property type="entry name" value="P-loop_NTPase"/>
</dbReference>